<organism evidence="1 2">
    <name type="scientific">Clostridium sporogenes</name>
    <dbReference type="NCBI Taxonomy" id="1509"/>
    <lineage>
        <taxon>Bacteria</taxon>
        <taxon>Bacillati</taxon>
        <taxon>Bacillota</taxon>
        <taxon>Clostridia</taxon>
        <taxon>Eubacteriales</taxon>
        <taxon>Clostridiaceae</taxon>
        <taxon>Clostridium</taxon>
    </lineage>
</organism>
<keyword evidence="2" id="KW-1185">Reference proteome</keyword>
<proteinExistence type="predicted"/>
<dbReference type="EMBL" id="PDLH01000007">
    <property type="protein sequence ID" value="PHG98882.1"/>
    <property type="molecule type" value="Genomic_DNA"/>
</dbReference>
<protein>
    <submittedName>
        <fullName evidence="1">Uncharacterized protein</fullName>
    </submittedName>
</protein>
<evidence type="ECO:0000313" key="2">
    <source>
        <dbReference type="Proteomes" id="UP000223854"/>
    </source>
</evidence>
<reference evidence="1 2" key="1">
    <citation type="submission" date="2017-09" db="EMBL/GenBank/DDBJ databases">
        <title>FDA dAtabase for Regulatory Grade micrObial Sequences (FDA-ARGOS): Supporting development and validation of Infectious Disease Dx tests.</title>
        <authorList>
            <person name="Kerrigan L."/>
            <person name="Long C."/>
            <person name="Tallon L.J."/>
            <person name="Sadzewicz L."/>
            <person name="Ott S."/>
            <person name="Zhao X."/>
            <person name="Nagaraj S."/>
            <person name="Vavikolanu K."/>
            <person name="Aluvathingal J."/>
            <person name="Nadendla S."/>
            <person name="Sichtig H."/>
        </authorList>
    </citation>
    <scope>NUCLEOTIDE SEQUENCE [LARGE SCALE GENOMIC DNA]</scope>
    <source>
        <strain evidence="1 2">FDAARGOS_423</strain>
    </source>
</reference>
<name>A0ABX4K144_CLOSG</name>
<accession>A0ABX4K144</accession>
<sequence>MEMGVLKAQTKKYRDFKEKVRIVQKYEKNYYIEDINGWLMLIRRN</sequence>
<evidence type="ECO:0000313" key="1">
    <source>
        <dbReference type="EMBL" id="PHG98882.1"/>
    </source>
</evidence>
<gene>
    <name evidence="1" type="ORF">CRX47_03125</name>
</gene>
<dbReference type="RefSeq" id="WP_077272521.1">
    <property type="nucleotide sequence ID" value="NZ_CBCRVC010000006.1"/>
</dbReference>
<dbReference type="Proteomes" id="UP000223854">
    <property type="component" value="Unassembled WGS sequence"/>
</dbReference>
<comment type="caution">
    <text evidence="1">The sequence shown here is derived from an EMBL/GenBank/DDBJ whole genome shotgun (WGS) entry which is preliminary data.</text>
</comment>